<dbReference type="InterPro" id="IPR050109">
    <property type="entry name" value="HTH-type_TetR-like_transc_reg"/>
</dbReference>
<reference evidence="6 7" key="1">
    <citation type="submission" date="2016-10" db="EMBL/GenBank/DDBJ databases">
        <title>Paenibacillus species isolates.</title>
        <authorList>
            <person name="Beno S.M."/>
        </authorList>
    </citation>
    <scope>NUCLEOTIDE SEQUENCE [LARGE SCALE GENOMIC DNA]</scope>
    <source>
        <strain evidence="6 7">FSL H7-0744</strain>
    </source>
</reference>
<dbReference type="PROSITE" id="PS50977">
    <property type="entry name" value="HTH_TETR_2"/>
    <property type="match status" value="1"/>
</dbReference>
<gene>
    <name evidence="6" type="ORF">BSK56_15990</name>
</gene>
<evidence type="ECO:0000256" key="1">
    <source>
        <dbReference type="ARBA" id="ARBA00023015"/>
    </source>
</evidence>
<dbReference type="Proteomes" id="UP000187412">
    <property type="component" value="Unassembled WGS sequence"/>
</dbReference>
<keyword evidence="2 4" id="KW-0238">DNA-binding</keyword>
<feature type="DNA-binding region" description="H-T-H motif" evidence="4">
    <location>
        <begin position="39"/>
        <end position="58"/>
    </location>
</feature>
<organism evidence="6 7">
    <name type="scientific">Paenibacillus borealis</name>
    <dbReference type="NCBI Taxonomy" id="160799"/>
    <lineage>
        <taxon>Bacteria</taxon>
        <taxon>Bacillati</taxon>
        <taxon>Bacillota</taxon>
        <taxon>Bacilli</taxon>
        <taxon>Bacillales</taxon>
        <taxon>Paenibacillaceae</taxon>
        <taxon>Paenibacillus</taxon>
    </lineage>
</organism>
<dbReference type="InterPro" id="IPR009057">
    <property type="entry name" value="Homeodomain-like_sf"/>
</dbReference>
<evidence type="ECO:0000256" key="4">
    <source>
        <dbReference type="PROSITE-ProRule" id="PRU00335"/>
    </source>
</evidence>
<dbReference type="PRINTS" id="PR00455">
    <property type="entry name" value="HTHTETR"/>
</dbReference>
<keyword evidence="3" id="KW-0804">Transcription</keyword>
<comment type="caution">
    <text evidence="6">The sequence shown here is derived from an EMBL/GenBank/DDBJ whole genome shotgun (WGS) entry which is preliminary data.</text>
</comment>
<name>A0ABX3HBH2_PAEBO</name>
<keyword evidence="1" id="KW-0805">Transcription regulation</keyword>
<evidence type="ECO:0000313" key="6">
    <source>
        <dbReference type="EMBL" id="OMD46719.1"/>
    </source>
</evidence>
<dbReference type="InterPro" id="IPR001647">
    <property type="entry name" value="HTH_TetR"/>
</dbReference>
<dbReference type="PANTHER" id="PTHR30055:SF234">
    <property type="entry name" value="HTH-TYPE TRANSCRIPTIONAL REGULATOR BETI"/>
    <property type="match status" value="1"/>
</dbReference>
<dbReference type="EMBL" id="MPTB01000019">
    <property type="protein sequence ID" value="OMD46719.1"/>
    <property type="molecule type" value="Genomic_DNA"/>
</dbReference>
<keyword evidence="7" id="KW-1185">Reference proteome</keyword>
<dbReference type="PANTHER" id="PTHR30055">
    <property type="entry name" value="HTH-TYPE TRANSCRIPTIONAL REGULATOR RUTR"/>
    <property type="match status" value="1"/>
</dbReference>
<dbReference type="Gene3D" id="1.10.10.60">
    <property type="entry name" value="Homeodomain-like"/>
    <property type="match status" value="1"/>
</dbReference>
<evidence type="ECO:0000256" key="2">
    <source>
        <dbReference type="ARBA" id="ARBA00023125"/>
    </source>
</evidence>
<dbReference type="Pfam" id="PF00440">
    <property type="entry name" value="TetR_N"/>
    <property type="match status" value="1"/>
</dbReference>
<evidence type="ECO:0000256" key="3">
    <source>
        <dbReference type="ARBA" id="ARBA00023163"/>
    </source>
</evidence>
<protein>
    <recommendedName>
        <fullName evidence="5">HTH tetR-type domain-containing protein</fullName>
    </recommendedName>
</protein>
<dbReference type="Gene3D" id="1.10.357.10">
    <property type="entry name" value="Tetracycline Repressor, domain 2"/>
    <property type="match status" value="1"/>
</dbReference>
<dbReference type="SUPFAM" id="SSF46689">
    <property type="entry name" value="Homeodomain-like"/>
    <property type="match status" value="1"/>
</dbReference>
<evidence type="ECO:0000259" key="5">
    <source>
        <dbReference type="PROSITE" id="PS50977"/>
    </source>
</evidence>
<sequence>MLEQRFIDGFEQLAPDQATRQIITHALEVFSRKGFAGTKIKDIAASAGFSQGYVYMYFKSKEEIFTKIVELASEGAGRSVQYAAELEGTAMERITWLTEAFLSPGSLAMQHWRLILLQTATSEAIPEEAKRISKEKIREPFEQLIPLIMEGQRALEIVDGDPLELAIAYFSFIQGLGIARSQATEQNSFPTTELVLRFLKRS</sequence>
<feature type="domain" description="HTH tetR-type" evidence="5">
    <location>
        <begin position="16"/>
        <end position="76"/>
    </location>
</feature>
<accession>A0ABX3HBH2</accession>
<evidence type="ECO:0000313" key="7">
    <source>
        <dbReference type="Proteomes" id="UP000187412"/>
    </source>
</evidence>
<proteinExistence type="predicted"/>